<reference evidence="4" key="1">
    <citation type="submission" date="2006-12" db="EMBL/GenBank/DDBJ databases">
        <title>Complete sequence of chromosome 2 of Paracoccus denitrificans PD1222.</title>
        <authorList>
            <person name="Copeland A."/>
            <person name="Lucas S."/>
            <person name="Lapidus A."/>
            <person name="Barry K."/>
            <person name="Detter J.C."/>
            <person name="Glavina del Rio T."/>
            <person name="Hammon N."/>
            <person name="Israni S."/>
            <person name="Dalin E."/>
            <person name="Tice H."/>
            <person name="Pitluck S."/>
            <person name="Munk A.C."/>
            <person name="Brettin T."/>
            <person name="Bruce D."/>
            <person name="Han C."/>
            <person name="Tapia R."/>
            <person name="Gilna P."/>
            <person name="Schmutz J."/>
            <person name="Larimer F."/>
            <person name="Land M."/>
            <person name="Hauser L."/>
            <person name="Kyrpides N."/>
            <person name="Lykidis A."/>
            <person name="Spiro S."/>
            <person name="Richardson D.J."/>
            <person name="Moir J.W.B."/>
            <person name="Ferguson S.J."/>
            <person name="van Spanning R.J.M."/>
            <person name="Richardson P."/>
        </authorList>
    </citation>
    <scope>NUCLEOTIDE SEQUENCE [LARGE SCALE GENOMIC DNA]</scope>
    <source>
        <strain evidence="4">Pd 1222</strain>
    </source>
</reference>
<keyword evidence="2" id="KW-0812">Transmembrane</keyword>
<keyword evidence="2" id="KW-1133">Transmembrane helix</keyword>
<feature type="region of interest" description="Disordered" evidence="1">
    <location>
        <begin position="162"/>
        <end position="195"/>
    </location>
</feature>
<name>A1B8G6_PARDP</name>
<dbReference type="RefSeq" id="WP_011749979.1">
    <property type="nucleotide sequence ID" value="NC_008687.1"/>
</dbReference>
<dbReference type="EnsemblBacteria" id="ABL71810">
    <property type="protein sequence ID" value="ABL71810"/>
    <property type="gene ID" value="Pden_3743"/>
</dbReference>
<evidence type="ECO:0000313" key="3">
    <source>
        <dbReference type="EMBL" id="ABL71810.1"/>
    </source>
</evidence>
<organism evidence="3 4">
    <name type="scientific">Paracoccus denitrificans (strain Pd 1222)</name>
    <dbReference type="NCBI Taxonomy" id="318586"/>
    <lineage>
        <taxon>Bacteria</taxon>
        <taxon>Pseudomonadati</taxon>
        <taxon>Pseudomonadota</taxon>
        <taxon>Alphaproteobacteria</taxon>
        <taxon>Rhodobacterales</taxon>
        <taxon>Paracoccaceae</taxon>
        <taxon>Paracoccus</taxon>
    </lineage>
</organism>
<sequence length="195" mass="21931">MATLSVPASCPNCGLIFPSGVSVTNAFVELNIKVPCQRCGTFTPAIDGAFSVIGDAIKVFSSSDFTIETLEKLNIAVEDLRRRRITPDEARASLAKHSPALAEQFGRWAKFGLNFIGCMAAVGSFVLAYLQYDRPNRDVLDVAMERFEETYYEPQVDTRRPLLDVKRPPVKPGLTHQKNRKERRAEKAKERRNRR</sequence>
<dbReference type="STRING" id="318586.Pden_3743"/>
<keyword evidence="4" id="KW-1185">Reference proteome</keyword>
<dbReference type="EMBL" id="CP000490">
    <property type="protein sequence ID" value="ABL71810.1"/>
    <property type="molecule type" value="Genomic_DNA"/>
</dbReference>
<keyword evidence="2" id="KW-0472">Membrane</keyword>
<dbReference type="GeneID" id="93453400"/>
<protein>
    <submittedName>
        <fullName evidence="3">Uncharacterized protein</fullName>
    </submittedName>
</protein>
<dbReference type="Proteomes" id="UP000000361">
    <property type="component" value="Chromosome 2"/>
</dbReference>
<feature type="transmembrane region" description="Helical" evidence="2">
    <location>
        <begin position="111"/>
        <end position="130"/>
    </location>
</feature>
<dbReference type="KEGG" id="pde:Pden_3743"/>
<dbReference type="AlphaFoldDB" id="A1B8G6"/>
<accession>A1B8G6</accession>
<proteinExistence type="predicted"/>
<dbReference type="HOGENOM" id="CLU_1395169_0_0_5"/>
<evidence type="ECO:0000256" key="2">
    <source>
        <dbReference type="SAM" id="Phobius"/>
    </source>
</evidence>
<evidence type="ECO:0000313" key="4">
    <source>
        <dbReference type="Proteomes" id="UP000000361"/>
    </source>
</evidence>
<evidence type="ECO:0000256" key="1">
    <source>
        <dbReference type="SAM" id="MobiDB-lite"/>
    </source>
</evidence>
<gene>
    <name evidence="3" type="ordered locus">Pden_3743</name>
</gene>